<dbReference type="PANTHER" id="PTHR33570:SF9">
    <property type="entry name" value="BLL4600 PROTEIN"/>
    <property type="match status" value="1"/>
</dbReference>
<dbReference type="Pfam" id="PF02627">
    <property type="entry name" value="CMD"/>
    <property type="match status" value="1"/>
</dbReference>
<evidence type="ECO:0000313" key="2">
    <source>
        <dbReference type="EMBL" id="MBU4681742.1"/>
    </source>
</evidence>
<evidence type="ECO:0000313" key="3">
    <source>
        <dbReference type="Proteomes" id="UP000686327"/>
    </source>
</evidence>
<comment type="caution">
    <text evidence="2">The sequence shown here is derived from an EMBL/GenBank/DDBJ whole genome shotgun (WGS) entry which is preliminary data.</text>
</comment>
<reference evidence="3" key="2">
    <citation type="submission" date="2023-07" db="EMBL/GenBank/DDBJ databases">
        <title>Cedecea davisae an AmpC producer and its therapeutic implications.</title>
        <authorList>
            <person name="Notter J."/>
        </authorList>
    </citation>
    <scope>NUCLEOTIDE SEQUENCE [LARGE SCALE GENOMIC DNA]</scope>
    <source>
        <strain evidence="3">1</strain>
    </source>
</reference>
<dbReference type="RefSeq" id="WP_216375117.1">
    <property type="nucleotide sequence ID" value="NZ_JAGRYT010000042.1"/>
</dbReference>
<keyword evidence="3" id="KW-1185">Reference proteome</keyword>
<sequence>MSEKIQEIQRVLSRAPKLASLSNELLFKDIWERPELNKRDRSLITVAALLALYRPEQLPFHLSLARQNGVRDEEISELITHLAFYAGWPAAHSALLAFDRLIIAGSNEEK</sequence>
<accession>A0ABS6DEV8</accession>
<gene>
    <name evidence="2" type="ORF">KC222_06940</name>
</gene>
<dbReference type="EMBL" id="JAGRYU010000010">
    <property type="protein sequence ID" value="MBU4681742.1"/>
    <property type="molecule type" value="Genomic_DNA"/>
</dbReference>
<dbReference type="InterPro" id="IPR052512">
    <property type="entry name" value="4CMD/NDH-1_regulator"/>
</dbReference>
<dbReference type="Proteomes" id="UP000686327">
    <property type="component" value="Unassembled WGS sequence"/>
</dbReference>
<reference evidence="2 3" key="1">
    <citation type="submission" date="2021-04" db="EMBL/GenBank/DDBJ databases">
        <authorList>
            <person name="Seiffert S.N."/>
        </authorList>
    </citation>
    <scope>NUCLEOTIDE SEQUENCE [LARGE SCALE GENOMIC DNA]</scope>
    <source>
        <strain evidence="2 3">1</strain>
    </source>
</reference>
<protein>
    <submittedName>
        <fullName evidence="2">Carboxymuconolactone decarboxylase family protein</fullName>
    </submittedName>
</protein>
<dbReference type="InterPro" id="IPR003779">
    <property type="entry name" value="CMD-like"/>
</dbReference>
<evidence type="ECO:0000259" key="1">
    <source>
        <dbReference type="Pfam" id="PF02627"/>
    </source>
</evidence>
<feature type="domain" description="Carboxymuconolactone decarboxylase-like" evidence="1">
    <location>
        <begin position="16"/>
        <end position="99"/>
    </location>
</feature>
<proteinExistence type="predicted"/>
<name>A0ABS6DEV8_9ENTR</name>
<organism evidence="2 3">
    <name type="scientific">Cedecea davisae</name>
    <dbReference type="NCBI Taxonomy" id="158484"/>
    <lineage>
        <taxon>Bacteria</taxon>
        <taxon>Pseudomonadati</taxon>
        <taxon>Pseudomonadota</taxon>
        <taxon>Gammaproteobacteria</taxon>
        <taxon>Enterobacterales</taxon>
        <taxon>Enterobacteriaceae</taxon>
        <taxon>Cedecea</taxon>
    </lineage>
</organism>
<dbReference type="PANTHER" id="PTHR33570">
    <property type="entry name" value="4-CARBOXYMUCONOLACTONE DECARBOXYLASE FAMILY PROTEIN"/>
    <property type="match status" value="1"/>
</dbReference>